<evidence type="ECO:0000256" key="2">
    <source>
        <dbReference type="ARBA" id="ARBA00004613"/>
    </source>
</evidence>
<evidence type="ECO:0000313" key="15">
    <source>
        <dbReference type="EMBL" id="PHH70872.1"/>
    </source>
</evidence>
<evidence type="ECO:0000256" key="7">
    <source>
        <dbReference type="ARBA" id="ARBA00022729"/>
    </source>
</evidence>
<dbReference type="Gene3D" id="3.40.50.1700">
    <property type="entry name" value="Glycoside hydrolase family 3 C-terminal domain"/>
    <property type="match status" value="1"/>
</dbReference>
<dbReference type="SMART" id="SM01217">
    <property type="entry name" value="Fn3_like"/>
    <property type="match status" value="1"/>
</dbReference>
<dbReference type="AlphaFoldDB" id="A0A2C5YU70"/>
<keyword evidence="10" id="KW-0325">Glycoprotein</keyword>
<evidence type="ECO:0000256" key="11">
    <source>
        <dbReference type="ARBA" id="ARBA00023277"/>
    </source>
</evidence>
<keyword evidence="7" id="KW-0732">Signal</keyword>
<keyword evidence="12" id="KW-0326">Glycosidase</keyword>
<dbReference type="GO" id="GO:0008422">
    <property type="term" value="F:beta-glucosidase activity"/>
    <property type="evidence" value="ECO:0007669"/>
    <property type="project" value="UniProtKB-EC"/>
</dbReference>
<dbReference type="InterPro" id="IPR026891">
    <property type="entry name" value="Fn3-like"/>
</dbReference>
<keyword evidence="8" id="KW-0378">Hydrolase</keyword>
<sequence length="568" mass="61706">MANLKHWIGNEQETLRRPYHGIQAVSSNIDDRALHELYMWPFMDGIRAGAASVMCAYNRVNGSYACDSAHLLNHLLKHQLDFAGFVLLDWNAQHSIDSANAGLDMVMPYKGAWGDALLDAVRSGNVSEAPWFLVHQDAPDFPPPGFGMYNLSAPHKPVEARVPASKPVLLEGAVAGHVLVKNEHGALPFHKPPAMLSIFGYDAAAPVSKNIDFAFKNGFISSREMAQAPLGSEQHFDQAAKGGTIIVGGRAGATSPPYISDPLRAIQQRAEADNTWVNWDVASLDPDVNGASEACLVFINAMATEAWDREGLHDDASDGLVLSVASRCANTIVVIHAAGIRLVDRWIDNPNVSAAIIAHLPGQDSGRSLVALLYGEANFSGRLPYTLARNESDYPVYKPCGLASTQSTDPQCDFSEGIYLDYRAFDARNVTPRYEFGFGLSYTTFGYSSLAVSTAASLHPPTSNSTDLWEIVATVDARIANTGSVAGAEVAQLYLGIPNSPLKQLRGFQKVLVEPQHCVPVRFELTRRDLSVWDVVQQQWAVQRGEYGVYVGASSRDVRLTGVIVLDD</sequence>
<keyword evidence="6" id="KW-0964">Secreted</keyword>
<dbReference type="InterPro" id="IPR013783">
    <property type="entry name" value="Ig-like_fold"/>
</dbReference>
<evidence type="ECO:0000256" key="6">
    <source>
        <dbReference type="ARBA" id="ARBA00022525"/>
    </source>
</evidence>
<dbReference type="PANTHER" id="PTHR42715">
    <property type="entry name" value="BETA-GLUCOSIDASE"/>
    <property type="match status" value="1"/>
</dbReference>
<dbReference type="Pfam" id="PF01915">
    <property type="entry name" value="Glyco_hydro_3_C"/>
    <property type="match status" value="1"/>
</dbReference>
<gene>
    <name evidence="15" type="ORF">CDD82_6873</name>
</gene>
<dbReference type="InterPro" id="IPR002772">
    <property type="entry name" value="Glyco_hydro_3_C"/>
</dbReference>
<keyword evidence="16" id="KW-1185">Reference proteome</keyword>
<comment type="caution">
    <text evidence="15">The sequence shown here is derived from an EMBL/GenBank/DDBJ whole genome shotgun (WGS) entry which is preliminary data.</text>
</comment>
<accession>A0A2C5YU70</accession>
<dbReference type="EMBL" id="NJEU01000747">
    <property type="protein sequence ID" value="PHH70872.1"/>
    <property type="molecule type" value="Genomic_DNA"/>
</dbReference>
<comment type="pathway">
    <text evidence="3">Glycan metabolism; cellulose degradation.</text>
</comment>
<feature type="domain" description="Fibronectin type III-like" evidence="14">
    <location>
        <begin position="489"/>
        <end position="555"/>
    </location>
</feature>
<keyword evidence="13" id="KW-0624">Polysaccharide degradation</keyword>
<keyword evidence="9" id="KW-0136">Cellulose degradation</keyword>
<dbReference type="Proteomes" id="UP000224854">
    <property type="component" value="Unassembled WGS sequence"/>
</dbReference>
<dbReference type="SUPFAM" id="SSF51445">
    <property type="entry name" value="(Trans)glycosidases"/>
    <property type="match status" value="1"/>
</dbReference>
<evidence type="ECO:0000256" key="9">
    <source>
        <dbReference type="ARBA" id="ARBA00023001"/>
    </source>
</evidence>
<evidence type="ECO:0000256" key="5">
    <source>
        <dbReference type="ARBA" id="ARBA00012744"/>
    </source>
</evidence>
<evidence type="ECO:0000256" key="12">
    <source>
        <dbReference type="ARBA" id="ARBA00023295"/>
    </source>
</evidence>
<dbReference type="InterPro" id="IPR050288">
    <property type="entry name" value="Cellulose_deg_GH3"/>
</dbReference>
<dbReference type="InterPro" id="IPR001764">
    <property type="entry name" value="Glyco_hydro_3_N"/>
</dbReference>
<dbReference type="PANTHER" id="PTHR42715:SF5">
    <property type="entry name" value="BETA-GLUCOSIDASE M-RELATED"/>
    <property type="match status" value="1"/>
</dbReference>
<dbReference type="InterPro" id="IPR036881">
    <property type="entry name" value="Glyco_hydro_3_C_sf"/>
</dbReference>
<dbReference type="Pfam" id="PF14310">
    <property type="entry name" value="Fn3-like"/>
    <property type="match status" value="1"/>
</dbReference>
<evidence type="ECO:0000256" key="10">
    <source>
        <dbReference type="ARBA" id="ARBA00023180"/>
    </source>
</evidence>
<dbReference type="Pfam" id="PF00933">
    <property type="entry name" value="Glyco_hydro_3"/>
    <property type="match status" value="1"/>
</dbReference>
<dbReference type="InterPro" id="IPR036962">
    <property type="entry name" value="Glyco_hydro_3_N_sf"/>
</dbReference>
<dbReference type="GO" id="GO:0030245">
    <property type="term" value="P:cellulose catabolic process"/>
    <property type="evidence" value="ECO:0007669"/>
    <property type="project" value="UniProtKB-KW"/>
</dbReference>
<evidence type="ECO:0000256" key="4">
    <source>
        <dbReference type="ARBA" id="ARBA00005336"/>
    </source>
</evidence>
<dbReference type="InterPro" id="IPR017853">
    <property type="entry name" value="GH"/>
</dbReference>
<protein>
    <recommendedName>
        <fullName evidence="5">beta-glucosidase</fullName>
        <ecNumber evidence="5">3.2.1.21</ecNumber>
    </recommendedName>
</protein>
<evidence type="ECO:0000256" key="1">
    <source>
        <dbReference type="ARBA" id="ARBA00000448"/>
    </source>
</evidence>
<comment type="catalytic activity">
    <reaction evidence="1">
        <text>Hydrolysis of terminal, non-reducing beta-D-glucosyl residues with release of beta-D-glucose.</text>
        <dbReference type="EC" id="3.2.1.21"/>
    </reaction>
</comment>
<evidence type="ECO:0000259" key="14">
    <source>
        <dbReference type="SMART" id="SM01217"/>
    </source>
</evidence>
<name>A0A2C5YU70_9HYPO</name>
<keyword evidence="11" id="KW-0119">Carbohydrate metabolism</keyword>
<reference evidence="15 16" key="1">
    <citation type="submission" date="2017-06" db="EMBL/GenBank/DDBJ databases">
        <title>Ant-infecting Ophiocordyceps genomes reveal a high diversity of potential behavioral manipulation genes and a possible major role for enterotoxins.</title>
        <authorList>
            <person name="De Bekker C."/>
            <person name="Evans H.C."/>
            <person name="Brachmann A."/>
            <person name="Hughes D.P."/>
        </authorList>
    </citation>
    <scope>NUCLEOTIDE SEQUENCE [LARGE SCALE GENOMIC DNA]</scope>
    <source>
        <strain evidence="15 16">1348a</strain>
    </source>
</reference>
<evidence type="ECO:0000256" key="3">
    <source>
        <dbReference type="ARBA" id="ARBA00004987"/>
    </source>
</evidence>
<dbReference type="OrthoDB" id="416222at2759"/>
<dbReference type="Gene3D" id="2.60.40.10">
    <property type="entry name" value="Immunoglobulins"/>
    <property type="match status" value="1"/>
</dbReference>
<comment type="similarity">
    <text evidence="4">Belongs to the glycosyl hydrolase 3 family.</text>
</comment>
<dbReference type="GO" id="GO:0005576">
    <property type="term" value="C:extracellular region"/>
    <property type="evidence" value="ECO:0007669"/>
    <property type="project" value="UniProtKB-SubCell"/>
</dbReference>
<evidence type="ECO:0000256" key="8">
    <source>
        <dbReference type="ARBA" id="ARBA00022801"/>
    </source>
</evidence>
<comment type="subcellular location">
    <subcellularLocation>
        <location evidence="2">Secreted</location>
    </subcellularLocation>
</comment>
<dbReference type="Gene3D" id="3.20.20.300">
    <property type="entry name" value="Glycoside hydrolase, family 3, N-terminal domain"/>
    <property type="match status" value="1"/>
</dbReference>
<dbReference type="EC" id="3.2.1.21" evidence="5"/>
<proteinExistence type="inferred from homology"/>
<organism evidence="15 16">
    <name type="scientific">Ophiocordyceps australis</name>
    <dbReference type="NCBI Taxonomy" id="1399860"/>
    <lineage>
        <taxon>Eukaryota</taxon>
        <taxon>Fungi</taxon>
        <taxon>Dikarya</taxon>
        <taxon>Ascomycota</taxon>
        <taxon>Pezizomycotina</taxon>
        <taxon>Sordariomycetes</taxon>
        <taxon>Hypocreomycetidae</taxon>
        <taxon>Hypocreales</taxon>
        <taxon>Ophiocordycipitaceae</taxon>
        <taxon>Ophiocordyceps</taxon>
    </lineage>
</organism>
<evidence type="ECO:0000313" key="16">
    <source>
        <dbReference type="Proteomes" id="UP000224854"/>
    </source>
</evidence>
<evidence type="ECO:0000256" key="13">
    <source>
        <dbReference type="ARBA" id="ARBA00023326"/>
    </source>
</evidence>
<dbReference type="SUPFAM" id="SSF52279">
    <property type="entry name" value="Beta-D-glucan exohydrolase, C-terminal domain"/>
    <property type="match status" value="1"/>
</dbReference>